<dbReference type="EMBL" id="JAFNJU010000003">
    <property type="protein sequence ID" value="MBO1264290.1"/>
    <property type="molecule type" value="Genomic_DNA"/>
</dbReference>
<keyword evidence="7" id="KW-1185">Reference proteome</keyword>
<dbReference type="GO" id="GO:0005886">
    <property type="term" value="C:plasma membrane"/>
    <property type="evidence" value="ECO:0007669"/>
    <property type="project" value="UniProtKB-SubCell"/>
</dbReference>
<organism evidence="6 7">
    <name type="scientific">Proteiniclasticum aestuarii</name>
    <dbReference type="NCBI Taxonomy" id="2817862"/>
    <lineage>
        <taxon>Bacteria</taxon>
        <taxon>Bacillati</taxon>
        <taxon>Bacillota</taxon>
        <taxon>Clostridia</taxon>
        <taxon>Eubacteriales</taxon>
        <taxon>Clostridiaceae</taxon>
        <taxon>Proteiniclasticum</taxon>
    </lineage>
</organism>
<proteinExistence type="inferred from homology"/>
<feature type="transmembrane region" description="Helical" evidence="5">
    <location>
        <begin position="113"/>
        <end position="136"/>
    </location>
</feature>
<feature type="transmembrane region" description="Helical" evidence="5">
    <location>
        <begin position="296"/>
        <end position="317"/>
    </location>
</feature>
<protein>
    <recommendedName>
        <fullName evidence="5">UPF0182 protein J3A84_04445</fullName>
    </recommendedName>
</protein>
<keyword evidence="4 5" id="KW-0472">Membrane</keyword>
<comment type="caution">
    <text evidence="6">The sequence shown here is derived from an EMBL/GenBank/DDBJ whole genome shotgun (WGS) entry which is preliminary data.</text>
</comment>
<dbReference type="Pfam" id="PF03699">
    <property type="entry name" value="UPF0182"/>
    <property type="match status" value="1"/>
</dbReference>
<keyword evidence="2 5" id="KW-0812">Transmembrane</keyword>
<dbReference type="Proteomes" id="UP000664218">
    <property type="component" value="Unassembled WGS sequence"/>
</dbReference>
<feature type="transmembrane region" description="Helical" evidence="5">
    <location>
        <begin position="269"/>
        <end position="289"/>
    </location>
</feature>
<dbReference type="PANTHER" id="PTHR39344:SF1">
    <property type="entry name" value="UPF0182 PROTEIN SLL1060"/>
    <property type="match status" value="1"/>
</dbReference>
<dbReference type="HAMAP" id="MF_01600">
    <property type="entry name" value="UPF0182"/>
    <property type="match status" value="1"/>
</dbReference>
<comment type="subcellular location">
    <subcellularLocation>
        <location evidence="5">Cell membrane</location>
        <topology evidence="5">Multi-pass membrane protein</topology>
    </subcellularLocation>
</comment>
<dbReference type="RefSeq" id="WP_207598813.1">
    <property type="nucleotide sequence ID" value="NZ_JAFNJU010000003.1"/>
</dbReference>
<dbReference type="InterPro" id="IPR005372">
    <property type="entry name" value="UPF0182"/>
</dbReference>
<evidence type="ECO:0000256" key="5">
    <source>
        <dbReference type="HAMAP-Rule" id="MF_01600"/>
    </source>
</evidence>
<dbReference type="PANTHER" id="PTHR39344">
    <property type="entry name" value="UPF0182 PROTEIN SLL1060"/>
    <property type="match status" value="1"/>
</dbReference>
<gene>
    <name evidence="6" type="ORF">J3A84_04445</name>
</gene>
<name>A0A939HB01_9CLOT</name>
<keyword evidence="3 5" id="KW-1133">Transmembrane helix</keyword>
<evidence type="ECO:0000313" key="7">
    <source>
        <dbReference type="Proteomes" id="UP000664218"/>
    </source>
</evidence>
<evidence type="ECO:0000256" key="3">
    <source>
        <dbReference type="ARBA" id="ARBA00022989"/>
    </source>
</evidence>
<keyword evidence="1 5" id="KW-1003">Cell membrane</keyword>
<evidence type="ECO:0000256" key="1">
    <source>
        <dbReference type="ARBA" id="ARBA00022475"/>
    </source>
</evidence>
<sequence>MKIDINPNFKFNIKWNKFFGGKKNIYVILGVLLGLLILLFNSTHIIANLQWFDEVGYTRTYLTRALAIAGLTLPIFLVLYVISILYYKSIAKKYDLISYPRKTDTEIRKRNRYVYAISGIFFLIVSYGLASDYWYVILQYFNSVDFNQVDPIFSKDISFYVFRLPMYQFLVSMAISVVVLLVLLTVLIYLFIAAKSSFNRLNFRNARGILHVIKSGFIQFAGRALAMLISLFMVLLALKYYMDSYLVMFNESGVVYGPGYTDIRINVPFLRIIALLSAVSAVVVAYGILKKKVNLIAYPVVGIFALSLIRVVAVFAVEALVVNPNQLETERPYINNNITMTRQAFGINDVEIRQFEADKDITASEINANRDVVDSIKINSYRHTLDFIKQAQVIRGYYDFNDVDVDRYVINGEKKQVFLSAREIDRNLISPSTWQNMHLFYTHGYGVVMSDSSTATSQGQPDFLMKDIPTTNRTDIPLENPRIYFGELVSDYVIVGTEYDEFDYPKGGENETYRYSGDAGIRLSFFNRLLYAIEEKEPKILISSLIDENSSIIRKRNIRERVITIAPFLTYDSDPYLVVADSKVYWMIDAYTISDQYPNARTFNGINYVRNSVKVTVDAYTGDVDFYLADPNDPIAISYNRIFGGLFKDLEEMPEMLKEHIKYPEDLFEMQTTVLEQYHVTDAGIFYNGEDVWEKSKVTTTNDQEKVAQEPYSLFTSFGDEEGLELVFTEYYTIKGKENMVAIVNVRMEGDHYGQLVEYKFPPQKTVSSPYLFRNKLNQDPEISKELSLLDSGGSAVEFGDMVIAPIENSLLYVVPIYLVAEGENSIPEIKRYVLSNDDKIVIGDTFMSTLGQLFDFTVGEEQEGPGGVVEERLAREANDLFDQATAAQRAGDWAEYGRLMDELKRVLESMFDQ</sequence>
<feature type="transmembrane region" description="Helical" evidence="5">
    <location>
        <begin position="25"/>
        <end position="46"/>
    </location>
</feature>
<feature type="transmembrane region" description="Helical" evidence="5">
    <location>
        <begin position="169"/>
        <end position="194"/>
    </location>
</feature>
<reference evidence="6" key="1">
    <citation type="submission" date="2021-03" db="EMBL/GenBank/DDBJ databases">
        <title>Proteiniclasticum marinus sp. nov., isolated from tidal flat sediment.</title>
        <authorList>
            <person name="Namirimu T."/>
            <person name="Yang J.-A."/>
            <person name="Yang S.-H."/>
            <person name="Kim Y.-J."/>
            <person name="Kwon K.K."/>
        </authorList>
    </citation>
    <scope>NUCLEOTIDE SEQUENCE</scope>
    <source>
        <strain evidence="6">SCR006</strain>
    </source>
</reference>
<feature type="transmembrane region" description="Helical" evidence="5">
    <location>
        <begin position="224"/>
        <end position="242"/>
    </location>
</feature>
<evidence type="ECO:0000256" key="2">
    <source>
        <dbReference type="ARBA" id="ARBA00022692"/>
    </source>
</evidence>
<comment type="similarity">
    <text evidence="5">Belongs to the UPF0182 family.</text>
</comment>
<feature type="transmembrane region" description="Helical" evidence="5">
    <location>
        <begin position="66"/>
        <end position="87"/>
    </location>
</feature>
<evidence type="ECO:0000313" key="6">
    <source>
        <dbReference type="EMBL" id="MBO1264290.1"/>
    </source>
</evidence>
<dbReference type="AlphaFoldDB" id="A0A939HB01"/>
<dbReference type="GO" id="GO:0005576">
    <property type="term" value="C:extracellular region"/>
    <property type="evidence" value="ECO:0007669"/>
    <property type="project" value="TreeGrafter"/>
</dbReference>
<accession>A0A939HB01</accession>
<evidence type="ECO:0000256" key="4">
    <source>
        <dbReference type="ARBA" id="ARBA00023136"/>
    </source>
</evidence>